<dbReference type="OrthoDB" id="1470350at2759"/>
<keyword evidence="2" id="KW-1185">Reference proteome</keyword>
<organism evidence="1 2">
    <name type="scientific">Asterophora parasitica</name>
    <dbReference type="NCBI Taxonomy" id="117018"/>
    <lineage>
        <taxon>Eukaryota</taxon>
        <taxon>Fungi</taxon>
        <taxon>Dikarya</taxon>
        <taxon>Basidiomycota</taxon>
        <taxon>Agaricomycotina</taxon>
        <taxon>Agaricomycetes</taxon>
        <taxon>Agaricomycetidae</taxon>
        <taxon>Agaricales</taxon>
        <taxon>Tricholomatineae</taxon>
        <taxon>Lyophyllaceae</taxon>
        <taxon>Asterophora</taxon>
    </lineage>
</organism>
<dbReference type="SUPFAM" id="SSF48264">
    <property type="entry name" value="Cytochrome P450"/>
    <property type="match status" value="1"/>
</dbReference>
<reference evidence="1" key="2">
    <citation type="submission" date="2021-10" db="EMBL/GenBank/DDBJ databases">
        <title>Phylogenomics reveals ancestral predisposition of the termite-cultivated fungus Termitomyces towards a domesticated lifestyle.</title>
        <authorList>
            <person name="Auxier B."/>
            <person name="Grum-Grzhimaylo A."/>
            <person name="Cardenas M.E."/>
            <person name="Lodge J.D."/>
            <person name="Laessoe T."/>
            <person name="Pedersen O."/>
            <person name="Smith M.E."/>
            <person name="Kuyper T.W."/>
            <person name="Franco-Molano E.A."/>
            <person name="Baroni T.J."/>
            <person name="Aanen D.K."/>
        </authorList>
    </citation>
    <scope>NUCLEOTIDE SEQUENCE</scope>
    <source>
        <strain evidence="1">AP01</strain>
        <tissue evidence="1">Mycelium</tissue>
    </source>
</reference>
<evidence type="ECO:0008006" key="3">
    <source>
        <dbReference type="Google" id="ProtNLM"/>
    </source>
</evidence>
<dbReference type="GO" id="GO:0004497">
    <property type="term" value="F:monooxygenase activity"/>
    <property type="evidence" value="ECO:0007669"/>
    <property type="project" value="InterPro"/>
</dbReference>
<accession>A0A9P7KBY9</accession>
<dbReference type="GO" id="GO:0005506">
    <property type="term" value="F:iron ion binding"/>
    <property type="evidence" value="ECO:0007669"/>
    <property type="project" value="InterPro"/>
</dbReference>
<comment type="caution">
    <text evidence="1">The sequence shown here is derived from an EMBL/GenBank/DDBJ whole genome shotgun (WGS) entry which is preliminary data.</text>
</comment>
<dbReference type="GO" id="GO:0020037">
    <property type="term" value="F:heme binding"/>
    <property type="evidence" value="ECO:0007669"/>
    <property type="project" value="InterPro"/>
</dbReference>
<dbReference type="InterPro" id="IPR001128">
    <property type="entry name" value="Cyt_P450"/>
</dbReference>
<protein>
    <recommendedName>
        <fullName evidence="3">Cytochrome P450</fullName>
    </recommendedName>
</protein>
<dbReference type="InterPro" id="IPR036396">
    <property type="entry name" value="Cyt_P450_sf"/>
</dbReference>
<dbReference type="Proteomes" id="UP000775547">
    <property type="component" value="Unassembled WGS sequence"/>
</dbReference>
<dbReference type="GO" id="GO:0016705">
    <property type="term" value="F:oxidoreductase activity, acting on paired donors, with incorporation or reduction of molecular oxygen"/>
    <property type="evidence" value="ECO:0007669"/>
    <property type="project" value="InterPro"/>
</dbReference>
<evidence type="ECO:0000313" key="1">
    <source>
        <dbReference type="EMBL" id="KAG5642331.1"/>
    </source>
</evidence>
<evidence type="ECO:0000313" key="2">
    <source>
        <dbReference type="Proteomes" id="UP000775547"/>
    </source>
</evidence>
<proteinExistence type="predicted"/>
<sequence>MRFYRPERWEKVPEAVSSIPGVWGHMLTFLGGPRACIGYRFSLVVMKALLFTLVRAFEMELAVPVLDVVMKRGIVSRPALASDSKGGNQLPLLLRPSDVVQS</sequence>
<dbReference type="Pfam" id="PF00067">
    <property type="entry name" value="p450"/>
    <property type="match status" value="1"/>
</dbReference>
<dbReference type="AlphaFoldDB" id="A0A9P7KBY9"/>
<reference evidence="1" key="1">
    <citation type="submission" date="2020-07" db="EMBL/GenBank/DDBJ databases">
        <authorList>
            <person name="Nieuwenhuis M."/>
            <person name="Van De Peppel L.J.J."/>
        </authorList>
    </citation>
    <scope>NUCLEOTIDE SEQUENCE</scope>
    <source>
        <strain evidence="1">AP01</strain>
        <tissue evidence="1">Mycelium</tissue>
    </source>
</reference>
<dbReference type="Gene3D" id="1.10.630.10">
    <property type="entry name" value="Cytochrome P450"/>
    <property type="match status" value="1"/>
</dbReference>
<dbReference type="EMBL" id="JABCKV010000195">
    <property type="protein sequence ID" value="KAG5642331.1"/>
    <property type="molecule type" value="Genomic_DNA"/>
</dbReference>
<name>A0A9P7KBY9_9AGAR</name>
<gene>
    <name evidence="1" type="ORF">DXG03_003006</name>
</gene>